<keyword evidence="2" id="KW-0067">ATP-binding</keyword>
<dbReference type="InterPro" id="IPR003812">
    <property type="entry name" value="Fido"/>
</dbReference>
<keyword evidence="5" id="KW-1185">Reference proteome</keyword>
<dbReference type="STRING" id="365044.Pnap_1899"/>
<keyword evidence="2" id="KW-0547">Nucleotide-binding</keyword>
<dbReference type="Pfam" id="PF02661">
    <property type="entry name" value="Fic"/>
    <property type="match status" value="1"/>
</dbReference>
<dbReference type="AlphaFoldDB" id="A1VNI1"/>
<accession>A1VNI1</accession>
<dbReference type="InterPro" id="IPR036597">
    <property type="entry name" value="Fido-like_dom_sf"/>
</dbReference>
<feature type="domain" description="Fido" evidence="3">
    <location>
        <begin position="232"/>
        <end position="383"/>
    </location>
</feature>
<dbReference type="Gene3D" id="1.10.3290.10">
    <property type="entry name" value="Fido-like domain"/>
    <property type="match status" value="1"/>
</dbReference>
<gene>
    <name evidence="4" type="ordered locus">Pnap_1899</name>
</gene>
<reference evidence="5" key="1">
    <citation type="journal article" date="2009" name="Environ. Microbiol.">
        <title>The genome of Polaromonas naphthalenivorans strain CJ2, isolated from coal tar-contaminated sediment, reveals physiological and metabolic versatility and evolution through extensive horizontal gene transfer.</title>
        <authorList>
            <person name="Yagi J.M."/>
            <person name="Sims D."/>
            <person name="Brettin T."/>
            <person name="Bruce D."/>
            <person name="Madsen E.L."/>
        </authorList>
    </citation>
    <scope>NUCLEOTIDE SEQUENCE [LARGE SCALE GENOMIC DNA]</scope>
    <source>
        <strain evidence="5">CJ2</strain>
    </source>
</reference>
<dbReference type="RefSeq" id="WP_011801290.1">
    <property type="nucleotide sequence ID" value="NC_008781.1"/>
</dbReference>
<dbReference type="PROSITE" id="PS51459">
    <property type="entry name" value="FIDO"/>
    <property type="match status" value="1"/>
</dbReference>
<evidence type="ECO:0000259" key="3">
    <source>
        <dbReference type="PROSITE" id="PS51459"/>
    </source>
</evidence>
<organism evidence="4 5">
    <name type="scientific">Polaromonas naphthalenivorans (strain CJ2)</name>
    <dbReference type="NCBI Taxonomy" id="365044"/>
    <lineage>
        <taxon>Bacteria</taxon>
        <taxon>Pseudomonadati</taxon>
        <taxon>Pseudomonadota</taxon>
        <taxon>Betaproteobacteria</taxon>
        <taxon>Burkholderiales</taxon>
        <taxon>Comamonadaceae</taxon>
        <taxon>Polaromonas</taxon>
    </lineage>
</organism>
<dbReference type="GO" id="GO:0005524">
    <property type="term" value="F:ATP binding"/>
    <property type="evidence" value="ECO:0007669"/>
    <property type="project" value="UniProtKB-KW"/>
</dbReference>
<evidence type="ECO:0000313" key="4">
    <source>
        <dbReference type="EMBL" id="ABM37209.1"/>
    </source>
</evidence>
<protein>
    <submittedName>
        <fullName evidence="4">Filamentation induced by cAMP protein Fic</fullName>
    </submittedName>
</protein>
<dbReference type="PANTHER" id="PTHR13504:SF38">
    <property type="entry name" value="FIDO DOMAIN-CONTAINING PROTEIN"/>
    <property type="match status" value="1"/>
</dbReference>
<sequence>MSKRLLGYEFLRDHLKLSAFPCARPARVGSVTKVVQRADGLEVPASVAPSSQDPLEHILFALKHEGVNLQILAQCLPRIDAGPLIEAFCSSPASKYIRITACLWEQFNGRELEGVPQAIGPYVSLFDPGKYLTGKPRRNSKWRVDFNGLGSLRFCPTIERTSAIAALLAQDTLGRAQAFIEGMKQETLDRTMSWSYLSETESSFAIEREKPSSSKAEAFAQLLMQARESTPITETYLVDLQNLAVTNPLDRALEFRNRQNWLRGPGSGVLGITYVPPAPELVPELMQSIMDMLNDPDPVQSPLVIGALTSFAFVFVHPFMDGNGRLSRFLFHKAVCQSEVLKQGLVLPISVAMKRNEDQYLQALKSFSAPARRLWDVLMIDDEHFEFSFKGDPSIYRYWDATPCIEFGLRMAEQSLEVDLRQETEYLRNYDAIARQVNERIDLNSNTLALMVRLCLQNEGRFSSGKRKAFLNKGYSAEMLAVVESVATGVLVGRADDGETDGEIDIPPYRV</sequence>
<dbReference type="EMBL" id="CP000529">
    <property type="protein sequence ID" value="ABM37209.1"/>
    <property type="molecule type" value="Genomic_DNA"/>
</dbReference>
<dbReference type="InterPro" id="IPR040198">
    <property type="entry name" value="Fido_containing"/>
</dbReference>
<dbReference type="Proteomes" id="UP000000644">
    <property type="component" value="Chromosome"/>
</dbReference>
<feature type="active site" evidence="1">
    <location>
        <position position="317"/>
    </location>
</feature>
<evidence type="ECO:0000256" key="1">
    <source>
        <dbReference type="PIRSR" id="PIRSR640198-1"/>
    </source>
</evidence>
<dbReference type="SUPFAM" id="SSF140931">
    <property type="entry name" value="Fic-like"/>
    <property type="match status" value="1"/>
</dbReference>
<dbReference type="eggNOG" id="COG3177">
    <property type="taxonomic scope" value="Bacteria"/>
</dbReference>
<evidence type="ECO:0000256" key="2">
    <source>
        <dbReference type="PIRSR" id="PIRSR640198-2"/>
    </source>
</evidence>
<name>A1VNI1_POLNA</name>
<dbReference type="HOGENOM" id="CLU_042149_0_0_4"/>
<evidence type="ECO:0000313" key="5">
    <source>
        <dbReference type="Proteomes" id="UP000000644"/>
    </source>
</evidence>
<dbReference type="OrthoDB" id="9813719at2"/>
<proteinExistence type="predicted"/>
<feature type="binding site" evidence="2">
    <location>
        <begin position="321"/>
        <end position="328"/>
    </location>
    <ligand>
        <name>ATP</name>
        <dbReference type="ChEBI" id="CHEBI:30616"/>
    </ligand>
</feature>
<dbReference type="KEGG" id="pna:Pnap_1899"/>
<dbReference type="PANTHER" id="PTHR13504">
    <property type="entry name" value="FIDO DOMAIN-CONTAINING PROTEIN DDB_G0283145"/>
    <property type="match status" value="1"/>
</dbReference>